<dbReference type="PANTHER" id="PTHR30349:SF41">
    <property type="entry name" value="INTEGRASE_RECOMBINASE PROTEIN MJ0367-RELATED"/>
    <property type="match status" value="1"/>
</dbReference>
<dbReference type="PROSITE" id="PS51900">
    <property type="entry name" value="CB"/>
    <property type="match status" value="1"/>
</dbReference>
<evidence type="ECO:0000313" key="9">
    <source>
        <dbReference type="EMBL" id="ASG19506.1"/>
    </source>
</evidence>
<comment type="similarity">
    <text evidence="1">Belongs to the 'phage' integrase family.</text>
</comment>
<dbReference type="AlphaFoldDB" id="A0A248JLT6"/>
<name>A0A248JLT6_9PROT</name>
<evidence type="ECO:0000313" key="10">
    <source>
        <dbReference type="Proteomes" id="UP000197153"/>
    </source>
</evidence>
<feature type="domain" description="Core-binding (CB)" evidence="8">
    <location>
        <begin position="165"/>
        <end position="248"/>
    </location>
</feature>
<dbReference type="InterPro" id="IPR044068">
    <property type="entry name" value="CB"/>
</dbReference>
<dbReference type="SUPFAM" id="SSF56349">
    <property type="entry name" value="DNA breaking-rejoining enzymes"/>
    <property type="match status" value="1"/>
</dbReference>
<dbReference type="InterPro" id="IPR002104">
    <property type="entry name" value="Integrase_catalytic"/>
</dbReference>
<dbReference type="KEGG" id="nao:Y958_00715"/>
<accession>A0A248JLT6</accession>
<keyword evidence="4" id="KW-0233">DNA recombination</keyword>
<dbReference type="EMBL" id="CP022110">
    <property type="protein sequence ID" value="ASG19506.1"/>
    <property type="molecule type" value="Genomic_DNA"/>
</dbReference>
<keyword evidence="3 5" id="KW-0238">DNA-binding</keyword>
<dbReference type="PANTHER" id="PTHR30349">
    <property type="entry name" value="PHAGE INTEGRASE-RELATED"/>
    <property type="match status" value="1"/>
</dbReference>
<evidence type="ECO:0000256" key="2">
    <source>
        <dbReference type="ARBA" id="ARBA00022908"/>
    </source>
</evidence>
<evidence type="ECO:0000256" key="6">
    <source>
        <dbReference type="SAM" id="MobiDB-lite"/>
    </source>
</evidence>
<protein>
    <recommendedName>
        <fullName evidence="11">Integrase</fullName>
    </recommendedName>
</protein>
<reference evidence="9 10" key="1">
    <citation type="submission" date="2017-06" db="EMBL/GenBank/DDBJ databases">
        <title>Complete genome sequence of Nitrospirillum amazonense strain CBAmC, an endophytic nitrogen-fixing and plant growth-promoting bacterium, isolated from sugarcane.</title>
        <authorList>
            <person name="Schwab S."/>
            <person name="dos Santos Teixeira K.R."/>
            <person name="Simoes Araujo J.L."/>
            <person name="Soares Vidal M."/>
            <person name="Borges de Freitas H.R."/>
            <person name="Rivello Crivelaro A.L."/>
            <person name="Bueno de Camargo Nunes A."/>
            <person name="dos Santos C.M."/>
            <person name="Palmeira da Silva Rosa D."/>
            <person name="da Silva Padilha D."/>
            <person name="da Silva E."/>
            <person name="Araujo Terra L."/>
            <person name="Soares Mendes V."/>
            <person name="Farinelli L."/>
            <person name="Magalhaes Cruz L."/>
            <person name="Baldani J.I."/>
        </authorList>
    </citation>
    <scope>NUCLEOTIDE SEQUENCE [LARGE SCALE GENOMIC DNA]</scope>
    <source>
        <strain evidence="9 10">CBAmC</strain>
    </source>
</reference>
<feature type="region of interest" description="Disordered" evidence="6">
    <location>
        <begin position="258"/>
        <end position="277"/>
    </location>
</feature>
<dbReference type="InterPro" id="IPR011010">
    <property type="entry name" value="DNA_brk_join_enz"/>
</dbReference>
<dbReference type="GO" id="GO:0015074">
    <property type="term" value="P:DNA integration"/>
    <property type="evidence" value="ECO:0007669"/>
    <property type="project" value="UniProtKB-KW"/>
</dbReference>
<feature type="domain" description="Tyr recombinase" evidence="7">
    <location>
        <begin position="278"/>
        <end position="466"/>
    </location>
</feature>
<dbReference type="GO" id="GO:0006310">
    <property type="term" value="P:DNA recombination"/>
    <property type="evidence" value="ECO:0007669"/>
    <property type="project" value="UniProtKB-KW"/>
</dbReference>
<dbReference type="InterPro" id="IPR046668">
    <property type="entry name" value="DUF6538"/>
</dbReference>
<dbReference type="Gene3D" id="1.10.150.130">
    <property type="match status" value="1"/>
</dbReference>
<evidence type="ECO:0000256" key="3">
    <source>
        <dbReference type="ARBA" id="ARBA00023125"/>
    </source>
</evidence>
<keyword evidence="10" id="KW-1185">Reference proteome</keyword>
<dbReference type="PROSITE" id="PS51898">
    <property type="entry name" value="TYR_RECOMBINASE"/>
    <property type="match status" value="1"/>
</dbReference>
<sequence>MVFLVHAPGTHQTETPMPDNRHLIQKHLTWFFRLRVPNDLRAVYGSAEIHKSLQTHSVIQARTQRDVLLGRYRREFEDHRRGAKMEDLVLSNALLAKREIAQASASRIAVDLGDERLTERELAADLARETAHRVIPQVIGTDDPDDPRYMEQFELYHRVAHGTSDPLAPLLEPWLRETKGAVKTIAEKRKVAQAFLDWMVTQRLVLIDDIPRRVASRYVREEIAGRGVKPATINKEISHLSSWWRWLKKRGHLEDSENPWTDQGYTVNPDAEGEDEETNHRAWTTDELRTLFNADPAACGVRPATRATLLRFAKAALYTGARRSDLAGLKVGDVETKEDGGLWLIIRRGKTKAAVRNIPVHSAIEPLIREMIQDRPADEWLFTGPGIVGKTTGARANYVGKLWRDMTSELKLMPVLHGLRATFIEHMEAAGVPLSTVKLIVGHRRGDITFGRYSKGHLVDLRTEIEKVQVVGVFG</sequence>
<dbReference type="InterPro" id="IPR013762">
    <property type="entry name" value="Integrase-like_cat_sf"/>
</dbReference>
<evidence type="ECO:0008006" key="11">
    <source>
        <dbReference type="Google" id="ProtNLM"/>
    </source>
</evidence>
<keyword evidence="2" id="KW-0229">DNA integration</keyword>
<proteinExistence type="inferred from homology"/>
<evidence type="ECO:0000256" key="1">
    <source>
        <dbReference type="ARBA" id="ARBA00008857"/>
    </source>
</evidence>
<dbReference type="InterPro" id="IPR010998">
    <property type="entry name" value="Integrase_recombinase_N"/>
</dbReference>
<evidence type="ECO:0000256" key="4">
    <source>
        <dbReference type="ARBA" id="ARBA00023172"/>
    </source>
</evidence>
<dbReference type="Pfam" id="PF20172">
    <property type="entry name" value="DUF6538"/>
    <property type="match status" value="1"/>
</dbReference>
<evidence type="ECO:0000259" key="8">
    <source>
        <dbReference type="PROSITE" id="PS51900"/>
    </source>
</evidence>
<evidence type="ECO:0000256" key="5">
    <source>
        <dbReference type="PROSITE-ProRule" id="PRU01248"/>
    </source>
</evidence>
<dbReference type="Pfam" id="PF00589">
    <property type="entry name" value="Phage_integrase"/>
    <property type="match status" value="1"/>
</dbReference>
<dbReference type="Gene3D" id="1.10.443.10">
    <property type="entry name" value="Intergrase catalytic core"/>
    <property type="match status" value="1"/>
</dbReference>
<dbReference type="Proteomes" id="UP000197153">
    <property type="component" value="Chromosome 1"/>
</dbReference>
<dbReference type="InterPro" id="IPR050090">
    <property type="entry name" value="Tyrosine_recombinase_XerCD"/>
</dbReference>
<gene>
    <name evidence="9" type="ORF">Y958_00715</name>
</gene>
<organism evidence="9 10">
    <name type="scientific">Nitrospirillum viridazoti CBAmc</name>
    <dbReference type="NCBI Taxonomy" id="1441467"/>
    <lineage>
        <taxon>Bacteria</taxon>
        <taxon>Pseudomonadati</taxon>
        <taxon>Pseudomonadota</taxon>
        <taxon>Alphaproteobacteria</taxon>
        <taxon>Rhodospirillales</taxon>
        <taxon>Azospirillaceae</taxon>
        <taxon>Nitrospirillum</taxon>
        <taxon>Nitrospirillum viridazoti</taxon>
    </lineage>
</organism>
<dbReference type="RefSeq" id="WP_088870507.1">
    <property type="nucleotide sequence ID" value="NZ_CP022110.1"/>
</dbReference>
<evidence type="ECO:0000259" key="7">
    <source>
        <dbReference type="PROSITE" id="PS51898"/>
    </source>
</evidence>
<dbReference type="GO" id="GO:0003677">
    <property type="term" value="F:DNA binding"/>
    <property type="evidence" value="ECO:0007669"/>
    <property type="project" value="UniProtKB-UniRule"/>
</dbReference>